<gene>
    <name evidence="4" type="ORF">F7725_020259</name>
</gene>
<dbReference type="Pfam" id="PF05347">
    <property type="entry name" value="Complex1_LYR"/>
    <property type="match status" value="1"/>
</dbReference>
<dbReference type="Gene3D" id="1.25.10.10">
    <property type="entry name" value="Leucine-rich Repeat Variant"/>
    <property type="match status" value="1"/>
</dbReference>
<comment type="caution">
    <text evidence="4">The sequence shown here is derived from an EMBL/GenBank/DDBJ whole genome shotgun (WGS) entry which is preliminary data.</text>
</comment>
<dbReference type="OrthoDB" id="5870094at2759"/>
<dbReference type="InterPro" id="IPR008011">
    <property type="entry name" value="Complex1_LYR_dom"/>
</dbReference>
<keyword evidence="5" id="KW-1185">Reference proteome</keyword>
<evidence type="ECO:0000259" key="3">
    <source>
        <dbReference type="Pfam" id="PF05347"/>
    </source>
</evidence>
<dbReference type="InterPro" id="IPR045291">
    <property type="entry name" value="Complex1_LYR_LYRM9"/>
</dbReference>
<comment type="similarity">
    <text evidence="1">Belongs to the complex I LYR family. LYRM9 subfamily.</text>
</comment>
<dbReference type="PANTHER" id="PTHR47061:SF1">
    <property type="entry name" value="LYR MOTIF-CONTAINING PROTEIN 9"/>
    <property type="match status" value="1"/>
</dbReference>
<dbReference type="InterPro" id="IPR016024">
    <property type="entry name" value="ARM-type_fold"/>
</dbReference>
<dbReference type="AlphaFoldDB" id="A0A7J5YE21"/>
<name>A0A7J5YE21_DISMA</name>
<evidence type="ECO:0000256" key="2">
    <source>
        <dbReference type="ARBA" id="ARBA00026234"/>
    </source>
</evidence>
<organism evidence="4 5">
    <name type="scientific">Dissostichus mawsoni</name>
    <name type="common">Antarctic cod</name>
    <dbReference type="NCBI Taxonomy" id="36200"/>
    <lineage>
        <taxon>Eukaryota</taxon>
        <taxon>Metazoa</taxon>
        <taxon>Chordata</taxon>
        <taxon>Craniata</taxon>
        <taxon>Vertebrata</taxon>
        <taxon>Euteleostomi</taxon>
        <taxon>Actinopterygii</taxon>
        <taxon>Neopterygii</taxon>
        <taxon>Teleostei</taxon>
        <taxon>Neoteleostei</taxon>
        <taxon>Acanthomorphata</taxon>
        <taxon>Eupercaria</taxon>
        <taxon>Perciformes</taxon>
        <taxon>Notothenioidei</taxon>
        <taxon>Nototheniidae</taxon>
        <taxon>Dissostichus</taxon>
    </lineage>
</organism>
<dbReference type="PANTHER" id="PTHR47061">
    <property type="entry name" value="LYR MOTIF-CONTAINING PROTEIN 9"/>
    <property type="match status" value="1"/>
</dbReference>
<dbReference type="CDD" id="cd20269">
    <property type="entry name" value="Complex1_LYR_LYRM9"/>
    <property type="match status" value="1"/>
</dbReference>
<evidence type="ECO:0000313" key="5">
    <source>
        <dbReference type="Proteomes" id="UP000518266"/>
    </source>
</evidence>
<evidence type="ECO:0000313" key="4">
    <source>
        <dbReference type="EMBL" id="KAF3847231.1"/>
    </source>
</evidence>
<dbReference type="InterPro" id="IPR011989">
    <property type="entry name" value="ARM-like"/>
</dbReference>
<dbReference type="EMBL" id="JAAKFY010000013">
    <property type="protein sequence ID" value="KAF3847231.1"/>
    <property type="molecule type" value="Genomic_DNA"/>
</dbReference>
<dbReference type="InterPro" id="IPR052151">
    <property type="entry name" value="Complex_I_LYR"/>
</dbReference>
<proteinExistence type="inferred from homology"/>
<reference evidence="4 5" key="1">
    <citation type="submission" date="2020-03" db="EMBL/GenBank/DDBJ databases">
        <title>Dissostichus mawsoni Genome sequencing and assembly.</title>
        <authorList>
            <person name="Park H."/>
        </authorList>
    </citation>
    <scope>NUCLEOTIDE SEQUENCE [LARGE SCALE GENOMIC DNA]</scope>
    <source>
        <strain evidence="4">DM0001</strain>
        <tissue evidence="4">Muscle</tissue>
    </source>
</reference>
<accession>A0A7J5YE21</accession>
<dbReference type="Proteomes" id="UP000518266">
    <property type="component" value="Unassembled WGS sequence"/>
</dbReference>
<feature type="domain" description="Complex 1 LYR protein" evidence="3">
    <location>
        <begin position="183"/>
        <end position="233"/>
    </location>
</feature>
<protein>
    <recommendedName>
        <fullName evidence="2">LYR motif-containing protein 9</fullName>
    </recommendedName>
</protein>
<dbReference type="SUPFAM" id="SSF48371">
    <property type="entry name" value="ARM repeat"/>
    <property type="match status" value="1"/>
</dbReference>
<sequence length="248" mass="28050">MFAQMNVADLHTHLGKIMDPEVERTGGALLLKLAQTTNAFIHQQANFALDALVQGSSPARIMNVLFNMGSKHRCPAVRASTARHLHLLADIMGIDQIFEAGKLFAERFLTAVSKMAVDAAPDVRHHGQILLQGLAYQNEFSAMWVKIIPMKDRVPLQKILQKMRHNLTKGGTMLPLVGAELKPVQLYRHLLRCCRQLPTEAMQKHYRHAIRQGYTSHADEDDQERVQMIVQRAVVDADWILTKYSKNK</sequence>
<evidence type="ECO:0000256" key="1">
    <source>
        <dbReference type="ARBA" id="ARBA00025757"/>
    </source>
</evidence>